<feature type="transmembrane region" description="Helical" evidence="5">
    <location>
        <begin position="82"/>
        <end position="107"/>
    </location>
</feature>
<gene>
    <name evidence="6" type="ORF">SCP_0604560</name>
</gene>
<dbReference type="PANTHER" id="PTHR31465:SF9">
    <property type="entry name" value="SPHINGOID LONG-CHAIN BASE TRANSPORTER RSB1"/>
    <property type="match status" value="1"/>
</dbReference>
<evidence type="ECO:0000256" key="3">
    <source>
        <dbReference type="ARBA" id="ARBA00022989"/>
    </source>
</evidence>
<evidence type="ECO:0000313" key="6">
    <source>
        <dbReference type="EMBL" id="GBE84477.1"/>
    </source>
</evidence>
<keyword evidence="2 5" id="KW-0812">Transmembrane</keyword>
<keyword evidence="7" id="KW-1185">Reference proteome</keyword>
<feature type="transmembrane region" description="Helical" evidence="5">
    <location>
        <begin position="47"/>
        <end position="70"/>
    </location>
</feature>
<dbReference type="Pfam" id="PF04479">
    <property type="entry name" value="RTA1"/>
    <property type="match status" value="1"/>
</dbReference>
<protein>
    <submittedName>
        <fullName evidence="6">Sphingoid long-chain base transporter RSB1</fullName>
    </submittedName>
</protein>
<dbReference type="Proteomes" id="UP000287166">
    <property type="component" value="Unassembled WGS sequence"/>
</dbReference>
<comment type="caution">
    <text evidence="6">The sequence shown here is derived from an EMBL/GenBank/DDBJ whole genome shotgun (WGS) entry which is preliminary data.</text>
</comment>
<organism evidence="6 7">
    <name type="scientific">Sparassis crispa</name>
    <dbReference type="NCBI Taxonomy" id="139825"/>
    <lineage>
        <taxon>Eukaryota</taxon>
        <taxon>Fungi</taxon>
        <taxon>Dikarya</taxon>
        <taxon>Basidiomycota</taxon>
        <taxon>Agaricomycotina</taxon>
        <taxon>Agaricomycetes</taxon>
        <taxon>Polyporales</taxon>
        <taxon>Sparassidaceae</taxon>
        <taxon>Sparassis</taxon>
    </lineage>
</organism>
<feature type="transmembrane region" description="Helical" evidence="5">
    <location>
        <begin position="209"/>
        <end position="226"/>
    </location>
</feature>
<accession>A0A401GQH6</accession>
<name>A0A401GQH6_9APHY</name>
<feature type="transmembrane region" description="Helical" evidence="5">
    <location>
        <begin position="159"/>
        <end position="188"/>
    </location>
</feature>
<dbReference type="InParanoid" id="A0A401GQH6"/>
<sequence length="311" mass="34760">MSVLYTVTSFKNSPYGYTPTEWLCILFIVLFGVTSLIHTVQAIYSRLWWLIVTASMCGILEILGWCGRLWSSINVDLLAPYIMQMTTTIIAPTPLIAANFVILGQIIRRLGPCYSRLSPMWYTTVFISCDIVALVIQAVGGATAATAVQNANNPKTGGYIMLAGIAFQFAAITFYMVLASEFVIRCAYSKPLRATGMPLGDYRMDKKTKLMLLSLATSSIFIYFRSIYRTIELSNGWSGTIIHTQVYFNVFDGTMITLAMFTLNFLHPAFLLGPAQTWREAISPPRKEDDEGEDKIKEEYRLSERSSVCAA</sequence>
<dbReference type="OrthoDB" id="3358017at2759"/>
<feature type="transmembrane region" description="Helical" evidence="5">
    <location>
        <begin position="20"/>
        <end position="40"/>
    </location>
</feature>
<dbReference type="EMBL" id="BFAD01000006">
    <property type="protein sequence ID" value="GBE84477.1"/>
    <property type="molecule type" value="Genomic_DNA"/>
</dbReference>
<dbReference type="GO" id="GO:0000324">
    <property type="term" value="C:fungal-type vacuole"/>
    <property type="evidence" value="ECO:0007669"/>
    <property type="project" value="TreeGrafter"/>
</dbReference>
<dbReference type="GeneID" id="38781394"/>
<dbReference type="InterPro" id="IPR007568">
    <property type="entry name" value="RTA1"/>
</dbReference>
<dbReference type="STRING" id="139825.A0A401GQH6"/>
<evidence type="ECO:0000256" key="2">
    <source>
        <dbReference type="ARBA" id="ARBA00022692"/>
    </source>
</evidence>
<dbReference type="AlphaFoldDB" id="A0A401GQH6"/>
<dbReference type="GO" id="GO:0005886">
    <property type="term" value="C:plasma membrane"/>
    <property type="evidence" value="ECO:0007669"/>
    <property type="project" value="TreeGrafter"/>
</dbReference>
<evidence type="ECO:0000313" key="7">
    <source>
        <dbReference type="Proteomes" id="UP000287166"/>
    </source>
</evidence>
<evidence type="ECO:0000256" key="5">
    <source>
        <dbReference type="SAM" id="Phobius"/>
    </source>
</evidence>
<keyword evidence="3 5" id="KW-1133">Transmembrane helix</keyword>
<evidence type="ECO:0000256" key="1">
    <source>
        <dbReference type="ARBA" id="ARBA00004141"/>
    </source>
</evidence>
<dbReference type="FunCoup" id="A0A401GQH6">
    <property type="interactions" value="27"/>
</dbReference>
<proteinExistence type="predicted"/>
<feature type="transmembrane region" description="Helical" evidence="5">
    <location>
        <begin position="119"/>
        <end position="139"/>
    </location>
</feature>
<dbReference type="RefSeq" id="XP_027615390.1">
    <property type="nucleotide sequence ID" value="XM_027759589.1"/>
</dbReference>
<feature type="transmembrane region" description="Helical" evidence="5">
    <location>
        <begin position="246"/>
        <end position="266"/>
    </location>
</feature>
<dbReference type="PANTHER" id="PTHR31465">
    <property type="entry name" value="PROTEIN RTA1-RELATED"/>
    <property type="match status" value="1"/>
</dbReference>
<keyword evidence="4 5" id="KW-0472">Membrane</keyword>
<comment type="subcellular location">
    <subcellularLocation>
        <location evidence="1">Membrane</location>
        <topology evidence="1">Multi-pass membrane protein</topology>
    </subcellularLocation>
</comment>
<evidence type="ECO:0000256" key="4">
    <source>
        <dbReference type="ARBA" id="ARBA00023136"/>
    </source>
</evidence>
<reference evidence="6 7" key="1">
    <citation type="journal article" date="2018" name="Sci. Rep.">
        <title>Genome sequence of the cauliflower mushroom Sparassis crispa (Hanabiratake) and its association with beneficial usage.</title>
        <authorList>
            <person name="Kiyama R."/>
            <person name="Furutani Y."/>
            <person name="Kawaguchi K."/>
            <person name="Nakanishi T."/>
        </authorList>
    </citation>
    <scope>NUCLEOTIDE SEQUENCE [LARGE SCALE GENOMIC DNA]</scope>
</reference>